<feature type="non-terminal residue" evidence="2">
    <location>
        <position position="276"/>
    </location>
</feature>
<feature type="transmembrane region" description="Helical" evidence="1">
    <location>
        <begin position="48"/>
        <end position="72"/>
    </location>
</feature>
<feature type="transmembrane region" description="Helical" evidence="1">
    <location>
        <begin position="118"/>
        <end position="144"/>
    </location>
</feature>
<dbReference type="Proteomes" id="UP000054144">
    <property type="component" value="Unassembled WGS sequence"/>
</dbReference>
<sequence>DKFPIDEAEIVRIYLVTFFSCIRVLVWSPQRRVKKWSELNKPMSIATLLMCLFASLDIAFGLCHNLDAFVFYDGDPIKELDDASYWVNVMKMVDYVAMTFIGDLILVYRCWTIYGRTYVSTLLCIVPFLSLLAETACGIVAIYFEANLGSNSALLEADRVTTWMIISMTAIPLATNVVATSQTDVPGYLHVLPKPGLIVYRLWSVHRELRKSGFEGGSTSGLAMKVIIESGAIYTSSIVILTVLYLCHNNGMYPVSDAVVQIVGITFNLIIIRVGR</sequence>
<keyword evidence="1" id="KW-0812">Transmembrane</keyword>
<feature type="transmembrane region" description="Helical" evidence="1">
    <location>
        <begin position="12"/>
        <end position="28"/>
    </location>
</feature>
<evidence type="ECO:0000313" key="3">
    <source>
        <dbReference type="Proteomes" id="UP000054144"/>
    </source>
</evidence>
<feature type="transmembrane region" description="Helical" evidence="1">
    <location>
        <begin position="160"/>
        <end position="179"/>
    </location>
</feature>
<keyword evidence="1" id="KW-1133">Transmembrane helix</keyword>
<organism evidence="2 3">
    <name type="scientific">Fistulina hepatica ATCC 64428</name>
    <dbReference type="NCBI Taxonomy" id="1128425"/>
    <lineage>
        <taxon>Eukaryota</taxon>
        <taxon>Fungi</taxon>
        <taxon>Dikarya</taxon>
        <taxon>Basidiomycota</taxon>
        <taxon>Agaricomycotina</taxon>
        <taxon>Agaricomycetes</taxon>
        <taxon>Agaricomycetidae</taxon>
        <taxon>Agaricales</taxon>
        <taxon>Fistulinaceae</taxon>
        <taxon>Fistulina</taxon>
    </lineage>
</organism>
<feature type="transmembrane region" description="Helical" evidence="1">
    <location>
        <begin position="92"/>
        <end position="111"/>
    </location>
</feature>
<dbReference type="OrthoDB" id="3357408at2759"/>
<proteinExistence type="predicted"/>
<feature type="non-terminal residue" evidence="2">
    <location>
        <position position="1"/>
    </location>
</feature>
<keyword evidence="1" id="KW-0472">Membrane</keyword>
<keyword evidence="3" id="KW-1185">Reference proteome</keyword>
<gene>
    <name evidence="2" type="ORF">FISHEDRAFT_23253</name>
</gene>
<reference evidence="2 3" key="1">
    <citation type="journal article" date="2015" name="Fungal Genet. Biol.">
        <title>Evolution of novel wood decay mechanisms in Agaricales revealed by the genome sequences of Fistulina hepatica and Cylindrobasidium torrendii.</title>
        <authorList>
            <person name="Floudas D."/>
            <person name="Held B.W."/>
            <person name="Riley R."/>
            <person name="Nagy L.G."/>
            <person name="Koehler G."/>
            <person name="Ransdell A.S."/>
            <person name="Younus H."/>
            <person name="Chow J."/>
            <person name="Chiniquy J."/>
            <person name="Lipzen A."/>
            <person name="Tritt A."/>
            <person name="Sun H."/>
            <person name="Haridas S."/>
            <person name="LaButti K."/>
            <person name="Ohm R.A."/>
            <person name="Kues U."/>
            <person name="Blanchette R.A."/>
            <person name="Grigoriev I.V."/>
            <person name="Minto R.E."/>
            <person name="Hibbett D.S."/>
        </authorList>
    </citation>
    <scope>NUCLEOTIDE SEQUENCE [LARGE SCALE GENOMIC DNA]</scope>
    <source>
        <strain evidence="2 3">ATCC 64428</strain>
    </source>
</reference>
<name>A0A0D7AH41_9AGAR</name>
<evidence type="ECO:0000256" key="1">
    <source>
        <dbReference type="SAM" id="Phobius"/>
    </source>
</evidence>
<evidence type="ECO:0000313" key="2">
    <source>
        <dbReference type="EMBL" id="KIY49640.1"/>
    </source>
</evidence>
<accession>A0A0D7AH41</accession>
<dbReference type="EMBL" id="KN881721">
    <property type="protein sequence ID" value="KIY49640.1"/>
    <property type="molecule type" value="Genomic_DNA"/>
</dbReference>
<feature type="transmembrane region" description="Helical" evidence="1">
    <location>
        <begin position="258"/>
        <end position="275"/>
    </location>
</feature>
<protein>
    <submittedName>
        <fullName evidence="2">Uncharacterized protein</fullName>
    </submittedName>
</protein>
<dbReference type="AlphaFoldDB" id="A0A0D7AH41"/>
<feature type="transmembrane region" description="Helical" evidence="1">
    <location>
        <begin position="226"/>
        <end position="246"/>
    </location>
</feature>